<evidence type="ECO:0000313" key="6">
    <source>
        <dbReference type="Proteomes" id="UP000002729"/>
    </source>
</evidence>
<evidence type="ECO:0000256" key="3">
    <source>
        <dbReference type="ARBA" id="ARBA00022884"/>
    </source>
</evidence>
<dbReference type="Gene3D" id="3.30.1370.10">
    <property type="entry name" value="K Homology domain, type 1"/>
    <property type="match status" value="1"/>
</dbReference>
<comment type="subcellular location">
    <subcellularLocation>
        <location evidence="1">Nucleus</location>
    </subcellularLocation>
</comment>
<evidence type="ECO:0000313" key="5">
    <source>
        <dbReference type="EMBL" id="EGB04826.1"/>
    </source>
</evidence>
<dbReference type="GO" id="GO:0071035">
    <property type="term" value="P:nuclear polyadenylation-dependent rRNA catabolic process"/>
    <property type="evidence" value="ECO:0007669"/>
    <property type="project" value="TreeGrafter"/>
</dbReference>
<dbReference type="GO" id="GO:0034475">
    <property type="term" value="P:U4 snRNA 3'-end processing"/>
    <property type="evidence" value="ECO:0007669"/>
    <property type="project" value="TreeGrafter"/>
</dbReference>
<feature type="domain" description="K Homology" evidence="4">
    <location>
        <begin position="138"/>
        <end position="182"/>
    </location>
</feature>
<keyword evidence="3" id="KW-0694">RNA-binding</keyword>
<dbReference type="GO" id="GO:0003723">
    <property type="term" value="F:RNA binding"/>
    <property type="evidence" value="ECO:0007669"/>
    <property type="project" value="UniProtKB-KW"/>
</dbReference>
<sequence>MADDDTDLAKLFENVEKRKSNALVDADRDAPGVAPKRYAPVEEDYVVGIVEDRGAEAYRVDLLGASVPGNLGALAFDGATKRNRPQLAIGDAVFCRVERTTRGGEAQLSCCATRGSKKEWMTGAATFGKLAAGAACAVASVSPAFARRLLARDAPVLAALGKHVKYEVAIGHNGAVWIRSGNTLDTIIVSNAVENAEHLDEAQVAPMVDQIVAGMHARTTLLVHGLS</sequence>
<dbReference type="KEGG" id="aaf:AURANDRAFT_31793"/>
<dbReference type="InterPro" id="IPR049469">
    <property type="entry name" value="RRP40_KH-I"/>
</dbReference>
<dbReference type="SUPFAM" id="SSF50249">
    <property type="entry name" value="Nucleic acid-binding proteins"/>
    <property type="match status" value="1"/>
</dbReference>
<dbReference type="Proteomes" id="UP000002729">
    <property type="component" value="Unassembled WGS sequence"/>
</dbReference>
<dbReference type="Pfam" id="PF21262">
    <property type="entry name" value="RRP40_S1"/>
    <property type="match status" value="1"/>
</dbReference>
<dbReference type="GO" id="GO:0000176">
    <property type="term" value="C:nuclear exosome (RNase complex)"/>
    <property type="evidence" value="ECO:0007669"/>
    <property type="project" value="TreeGrafter"/>
</dbReference>
<reference evidence="5 6" key="1">
    <citation type="journal article" date="2011" name="Proc. Natl. Acad. Sci. U.S.A.">
        <title>Niche of harmful alga Aureococcus anophagefferens revealed through ecogenomics.</title>
        <authorList>
            <person name="Gobler C.J."/>
            <person name="Berry D.L."/>
            <person name="Dyhrman S.T."/>
            <person name="Wilhelm S.W."/>
            <person name="Salamov A."/>
            <person name="Lobanov A.V."/>
            <person name="Zhang Y."/>
            <person name="Collier J.L."/>
            <person name="Wurch L.L."/>
            <person name="Kustka A.B."/>
            <person name="Dill B.D."/>
            <person name="Shah M."/>
            <person name="VerBerkmoes N.C."/>
            <person name="Kuo A."/>
            <person name="Terry A."/>
            <person name="Pangilinan J."/>
            <person name="Lindquist E.A."/>
            <person name="Lucas S."/>
            <person name="Paulsen I.T."/>
            <person name="Hattenrath-Lehmann T.K."/>
            <person name="Talmage S.C."/>
            <person name="Walker E.A."/>
            <person name="Koch F."/>
            <person name="Burson A.M."/>
            <person name="Marcoval M.A."/>
            <person name="Tang Y.Z."/>
            <person name="Lecleir G.R."/>
            <person name="Coyne K.J."/>
            <person name="Berg G.M."/>
            <person name="Bertrand E.M."/>
            <person name="Saito M.A."/>
            <person name="Gladyshev V.N."/>
            <person name="Grigoriev I.V."/>
        </authorList>
    </citation>
    <scope>NUCLEOTIDE SEQUENCE [LARGE SCALE GENOMIC DNA]</scope>
    <source>
        <strain evidence="6">CCMP 1984</strain>
    </source>
</reference>
<dbReference type="GO" id="GO:0071034">
    <property type="term" value="P:CUT catabolic process"/>
    <property type="evidence" value="ECO:0007669"/>
    <property type="project" value="TreeGrafter"/>
</dbReference>
<dbReference type="Pfam" id="PF15985">
    <property type="entry name" value="KH_6"/>
    <property type="match status" value="1"/>
</dbReference>
<proteinExistence type="predicted"/>
<dbReference type="InterPro" id="IPR026699">
    <property type="entry name" value="Exosome_RNA_bind1/RRP40/RRP4"/>
</dbReference>
<dbReference type="PANTHER" id="PTHR21321:SF1">
    <property type="entry name" value="EXOSOME COMPLEX COMPONENT RRP40"/>
    <property type="match status" value="1"/>
</dbReference>
<dbReference type="InterPro" id="IPR004088">
    <property type="entry name" value="KH_dom_type_1"/>
</dbReference>
<dbReference type="GO" id="GO:0071038">
    <property type="term" value="P:TRAMP-dependent tRNA surveillance pathway"/>
    <property type="evidence" value="ECO:0007669"/>
    <property type="project" value="TreeGrafter"/>
</dbReference>
<dbReference type="GeneID" id="20221048"/>
<dbReference type="PANTHER" id="PTHR21321">
    <property type="entry name" value="PNAS-3 RELATED"/>
    <property type="match status" value="1"/>
</dbReference>
<dbReference type="GO" id="GO:0071051">
    <property type="term" value="P:poly(A)-dependent snoRNA 3'-end processing"/>
    <property type="evidence" value="ECO:0007669"/>
    <property type="project" value="TreeGrafter"/>
</dbReference>
<keyword evidence="6" id="KW-1185">Reference proteome</keyword>
<dbReference type="EMBL" id="GL833146">
    <property type="protein sequence ID" value="EGB04826.1"/>
    <property type="molecule type" value="Genomic_DNA"/>
</dbReference>
<accession>F0YIZ0</accession>
<dbReference type="FunCoup" id="F0YIZ0">
    <property type="interactions" value="187"/>
</dbReference>
<name>F0YIZ0_AURAN</name>
<dbReference type="Gene3D" id="2.40.50.140">
    <property type="entry name" value="Nucleic acid-binding proteins"/>
    <property type="match status" value="1"/>
</dbReference>
<dbReference type="AlphaFoldDB" id="F0YIZ0"/>
<dbReference type="GO" id="GO:0000467">
    <property type="term" value="P:exonucleolytic trimming to generate mature 3'-end of 5.8S rRNA from tricistronic rRNA transcript (SSU-rRNA, 5.8S rRNA, LSU-rRNA)"/>
    <property type="evidence" value="ECO:0007669"/>
    <property type="project" value="TreeGrafter"/>
</dbReference>
<dbReference type="OrthoDB" id="340500at2759"/>
<dbReference type="OMA" id="SYMAFPN"/>
<evidence type="ECO:0000256" key="2">
    <source>
        <dbReference type="ARBA" id="ARBA00022835"/>
    </source>
</evidence>
<evidence type="ECO:0000259" key="4">
    <source>
        <dbReference type="Pfam" id="PF15985"/>
    </source>
</evidence>
<dbReference type="GO" id="GO:0000177">
    <property type="term" value="C:cytoplasmic exosome (RNase complex)"/>
    <property type="evidence" value="ECO:0007669"/>
    <property type="project" value="TreeGrafter"/>
</dbReference>
<keyword evidence="2" id="KW-0271">Exosome</keyword>
<dbReference type="CDD" id="cd22526">
    <property type="entry name" value="KH-I_Rrp40"/>
    <property type="match status" value="1"/>
</dbReference>
<dbReference type="InParanoid" id="F0YIZ0"/>
<dbReference type="RefSeq" id="XP_009040384.1">
    <property type="nucleotide sequence ID" value="XM_009042136.1"/>
</dbReference>
<organism evidence="6">
    <name type="scientific">Aureococcus anophagefferens</name>
    <name type="common">Harmful bloom alga</name>
    <dbReference type="NCBI Taxonomy" id="44056"/>
    <lineage>
        <taxon>Eukaryota</taxon>
        <taxon>Sar</taxon>
        <taxon>Stramenopiles</taxon>
        <taxon>Ochrophyta</taxon>
        <taxon>Pelagophyceae</taxon>
        <taxon>Pelagomonadales</taxon>
        <taxon>Pelagomonadaceae</taxon>
        <taxon>Aureococcus</taxon>
    </lineage>
</organism>
<protein>
    <recommendedName>
        <fullName evidence="4">K Homology domain-containing protein</fullName>
    </recommendedName>
</protein>
<gene>
    <name evidence="5" type="ORF">AURANDRAFT_31793</name>
</gene>
<dbReference type="eggNOG" id="KOG1004">
    <property type="taxonomic scope" value="Eukaryota"/>
</dbReference>
<dbReference type="InterPro" id="IPR012340">
    <property type="entry name" value="NA-bd_OB-fold"/>
</dbReference>
<dbReference type="SUPFAM" id="SSF54791">
    <property type="entry name" value="Eukaryotic type KH-domain (KH-domain type I)"/>
    <property type="match status" value="1"/>
</dbReference>
<evidence type="ECO:0000256" key="1">
    <source>
        <dbReference type="ARBA" id="ARBA00004123"/>
    </source>
</evidence>
<dbReference type="InterPro" id="IPR036612">
    <property type="entry name" value="KH_dom_type_1_sf"/>
</dbReference>